<dbReference type="RefSeq" id="WP_134436733.1">
    <property type="nucleotide sequence ID" value="NZ_JAWZLG010000100.1"/>
</dbReference>
<dbReference type="Proteomes" id="UP000297861">
    <property type="component" value="Unassembled WGS sequence"/>
</dbReference>
<organism evidence="1 2">
    <name type="scientific">Dysgonomonas capnocytophagoides</name>
    <dbReference type="NCBI Taxonomy" id="45254"/>
    <lineage>
        <taxon>Bacteria</taxon>
        <taxon>Pseudomonadati</taxon>
        <taxon>Bacteroidota</taxon>
        <taxon>Bacteroidia</taxon>
        <taxon>Bacteroidales</taxon>
        <taxon>Dysgonomonadaceae</taxon>
        <taxon>Dysgonomonas</taxon>
    </lineage>
</organism>
<dbReference type="Gene3D" id="1.10.10.60">
    <property type="entry name" value="Homeodomain-like"/>
    <property type="match status" value="1"/>
</dbReference>
<sequence length="182" mass="21875">MAKYTDKLGKQITEAIEQDEYTLGEICSMHNISRKTFYQWMIKYPDFEEMVNNARLERDERLAQKARQILKQRVEQGRTVTTTRYKYAVDEYGELYLAGKTVTVKEYSPDEKTLKMAISKESDIDNKEKKILVELKEKERILQEELEYRLWKEEEEREFQETIRTSAEEMTQKNNQAIEYNE</sequence>
<comment type="caution">
    <text evidence="1">The sequence shown here is derived from an EMBL/GenBank/DDBJ whole genome shotgun (WGS) entry which is preliminary data.</text>
</comment>
<evidence type="ECO:0000313" key="2">
    <source>
        <dbReference type="Proteomes" id="UP000297861"/>
    </source>
</evidence>
<dbReference type="SUPFAM" id="SSF46689">
    <property type="entry name" value="Homeodomain-like"/>
    <property type="match status" value="1"/>
</dbReference>
<name>A0A4Y8KY11_9BACT</name>
<dbReference type="AlphaFoldDB" id="A0A4Y8KY11"/>
<dbReference type="Pfam" id="PF20901">
    <property type="entry name" value="Sf6_terminase"/>
    <property type="match status" value="1"/>
</dbReference>
<dbReference type="InterPro" id="IPR009057">
    <property type="entry name" value="Homeodomain-like_sf"/>
</dbReference>
<reference evidence="1 2" key="1">
    <citation type="submission" date="2019-03" db="EMBL/GenBank/DDBJ databases">
        <title>San Antonio Military Medical Center submission to MRSN (WRAIR), pending publication.</title>
        <authorList>
            <person name="Blyth D.M."/>
            <person name="Mccarthy S.L."/>
            <person name="Schall S.E."/>
            <person name="Stam J.A."/>
            <person name="Ong A.C."/>
            <person name="Mcgann P.T."/>
        </authorList>
    </citation>
    <scope>NUCLEOTIDE SEQUENCE [LARGE SCALE GENOMIC DNA]</scope>
    <source>
        <strain evidence="1 2">MRSN571793</strain>
    </source>
</reference>
<accession>A0A4Y8KY11</accession>
<evidence type="ECO:0000313" key="1">
    <source>
        <dbReference type="EMBL" id="TFD95331.1"/>
    </source>
</evidence>
<proteinExistence type="predicted"/>
<gene>
    <name evidence="1" type="ORF">E2605_12995</name>
</gene>
<dbReference type="InterPro" id="IPR048683">
    <property type="entry name" value="Sf6_terminase"/>
</dbReference>
<dbReference type="EMBL" id="SOML01000008">
    <property type="protein sequence ID" value="TFD95331.1"/>
    <property type="molecule type" value="Genomic_DNA"/>
</dbReference>
<keyword evidence="2" id="KW-1185">Reference proteome</keyword>
<dbReference type="OrthoDB" id="1085895at2"/>
<protein>
    <submittedName>
        <fullName evidence="1">Uncharacterized protein</fullName>
    </submittedName>
</protein>